<evidence type="ECO:0000313" key="2">
    <source>
        <dbReference type="Proteomes" id="UP000238045"/>
    </source>
</evidence>
<proteinExistence type="predicted"/>
<accession>A0A2S9DSB8</accession>
<evidence type="ECO:0000313" key="1">
    <source>
        <dbReference type="EMBL" id="PRC05478.1"/>
    </source>
</evidence>
<comment type="caution">
    <text evidence="1">The sequence shown here is derived from an EMBL/GenBank/DDBJ whole genome shotgun (WGS) entry which is preliminary data.</text>
</comment>
<dbReference type="AlphaFoldDB" id="A0A2S9DSB8"/>
<reference evidence="1 2" key="1">
    <citation type="submission" date="2017-09" db="EMBL/GenBank/DDBJ databases">
        <title>Genomic, metabolic, and phenotypic characteristics of bacterial isolates from the natural microbiome of the model nematode Caenorhabditis elegans.</title>
        <authorList>
            <person name="Zimmermann J."/>
            <person name="Obeng N."/>
            <person name="Yang W."/>
            <person name="Obeng O."/>
            <person name="Kissoyan K."/>
            <person name="Pees B."/>
            <person name="Dirksen P."/>
            <person name="Hoppner M."/>
            <person name="Franke A."/>
            <person name="Rosenstiel P."/>
            <person name="Leippe M."/>
            <person name="Dierking K."/>
            <person name="Kaleta C."/>
            <person name="Schulenburg H."/>
        </authorList>
    </citation>
    <scope>NUCLEOTIDE SEQUENCE [LARGE SCALE GENOMIC DNA]</scope>
    <source>
        <strain evidence="1 2">MYb117</strain>
    </source>
</reference>
<gene>
    <name evidence="1" type="ORF">CQZ99_29085</name>
</gene>
<dbReference type="RefSeq" id="WP_105700290.1">
    <property type="nucleotide sequence ID" value="NZ_CP159260.1"/>
</dbReference>
<sequence length="147" mass="17570">MNNKEIFSKEIINPTITKANYLENEIDKTFEKMKITHKKFDQEELSTIINTLTKTFFKSESNLLCPIELNEKSTEYNPKFWREIQHRIHQKHLILLVYDSAYRAWEVDDAQDVASILHETTGYPFWVTDSEFTFLVHMDDHDCIHWA</sequence>
<organism evidence="1 2">
    <name type="scientific">Pseudomonas poae</name>
    <dbReference type="NCBI Taxonomy" id="200451"/>
    <lineage>
        <taxon>Bacteria</taxon>
        <taxon>Pseudomonadati</taxon>
        <taxon>Pseudomonadota</taxon>
        <taxon>Gammaproteobacteria</taxon>
        <taxon>Pseudomonadales</taxon>
        <taxon>Pseudomonadaceae</taxon>
        <taxon>Pseudomonas</taxon>
    </lineage>
</organism>
<keyword evidence="2" id="KW-1185">Reference proteome</keyword>
<name>A0A2S9DSB8_9PSED</name>
<dbReference type="Proteomes" id="UP000238045">
    <property type="component" value="Unassembled WGS sequence"/>
</dbReference>
<dbReference type="EMBL" id="PCQL01000079">
    <property type="protein sequence ID" value="PRC05478.1"/>
    <property type="molecule type" value="Genomic_DNA"/>
</dbReference>
<protein>
    <submittedName>
        <fullName evidence="1">Uncharacterized protein</fullName>
    </submittedName>
</protein>